<name>A0ABT0QDY4_9FLAO</name>
<dbReference type="EMBL" id="JAMFLZ010000003">
    <property type="protein sequence ID" value="MCL6295145.1"/>
    <property type="molecule type" value="Genomic_DNA"/>
</dbReference>
<evidence type="ECO:0000313" key="1">
    <source>
        <dbReference type="EMBL" id="MCL6295145.1"/>
    </source>
</evidence>
<accession>A0ABT0QDY4</accession>
<evidence type="ECO:0000313" key="2">
    <source>
        <dbReference type="Proteomes" id="UP001165381"/>
    </source>
</evidence>
<keyword evidence="2" id="KW-1185">Reference proteome</keyword>
<protein>
    <submittedName>
        <fullName evidence="1">Deoxyribose-phosphate aldolase</fullName>
    </submittedName>
</protein>
<sequence>MRKFLLVVIITVLFVGCKKEDSINAQSIIDKSIEISGGKKTNNSTINFNFRKRHYKAIRSKGTYQLERELKDSLNVIKDILSNEGFERYINSELVKVADSMIPRYSASVNSVHYFSVLPYGLNDAAVNKQYLDKVKLKGKYYYKIKVTFNQEGGGEDFDDVFIYWVDAESFKTAYIAYSYAEPDGLGFRFREAYNERYVNGIRFVDYNNYKPKEASATLEKLDELFENDKLQLLSKIELENISVN</sequence>
<dbReference type="RefSeq" id="WP_249972884.1">
    <property type="nucleotide sequence ID" value="NZ_JAMFLZ010000003.1"/>
</dbReference>
<dbReference type="Proteomes" id="UP001165381">
    <property type="component" value="Unassembled WGS sequence"/>
</dbReference>
<proteinExistence type="predicted"/>
<reference evidence="1" key="1">
    <citation type="submission" date="2022-05" db="EMBL/GenBank/DDBJ databases">
        <authorList>
            <person name="Park J.-S."/>
        </authorList>
    </citation>
    <scope>NUCLEOTIDE SEQUENCE</scope>
    <source>
        <strain evidence="1">2012CJ34-3</strain>
    </source>
</reference>
<dbReference type="PROSITE" id="PS51257">
    <property type="entry name" value="PROKAR_LIPOPROTEIN"/>
    <property type="match status" value="1"/>
</dbReference>
<dbReference type="Pfam" id="PF20113">
    <property type="entry name" value="DUF6503"/>
    <property type="match status" value="1"/>
</dbReference>
<gene>
    <name evidence="1" type="ORF">M3P09_09080</name>
</gene>
<dbReference type="InterPro" id="IPR045444">
    <property type="entry name" value="DUF6503"/>
</dbReference>
<comment type="caution">
    <text evidence="1">The sequence shown here is derived from an EMBL/GenBank/DDBJ whole genome shotgun (WGS) entry which is preliminary data.</text>
</comment>
<organism evidence="1 2">
    <name type="scientific">Jejuia spongiicola</name>
    <dbReference type="NCBI Taxonomy" id="2942207"/>
    <lineage>
        <taxon>Bacteria</taxon>
        <taxon>Pseudomonadati</taxon>
        <taxon>Bacteroidota</taxon>
        <taxon>Flavobacteriia</taxon>
        <taxon>Flavobacteriales</taxon>
        <taxon>Flavobacteriaceae</taxon>
        <taxon>Jejuia</taxon>
    </lineage>
</organism>